<protein>
    <submittedName>
        <fullName evidence="2">Uncharacterized protein</fullName>
    </submittedName>
</protein>
<reference evidence="2" key="1">
    <citation type="submission" date="2014-12" db="EMBL/GenBank/DDBJ databases">
        <title>Insight into the proteome of Arion vulgaris.</title>
        <authorList>
            <person name="Aradska J."/>
            <person name="Bulat T."/>
            <person name="Smidak R."/>
            <person name="Sarate P."/>
            <person name="Gangsoo J."/>
            <person name="Sialana F."/>
            <person name="Bilban M."/>
            <person name="Lubec G."/>
        </authorList>
    </citation>
    <scope>NUCLEOTIDE SEQUENCE</scope>
    <source>
        <tissue evidence="2">Skin</tissue>
    </source>
</reference>
<evidence type="ECO:0000313" key="2">
    <source>
        <dbReference type="EMBL" id="CEK60076.1"/>
    </source>
</evidence>
<accession>A0A0B6YWF3</accession>
<feature type="region of interest" description="Disordered" evidence="1">
    <location>
        <begin position="1"/>
        <end position="59"/>
    </location>
</feature>
<dbReference type="AlphaFoldDB" id="A0A0B6YWF3"/>
<name>A0A0B6YWF3_9EUPU</name>
<feature type="compositionally biased region" description="Basic and acidic residues" evidence="1">
    <location>
        <begin position="1"/>
        <end position="11"/>
    </location>
</feature>
<evidence type="ECO:0000256" key="1">
    <source>
        <dbReference type="SAM" id="MobiDB-lite"/>
    </source>
</evidence>
<sequence>MGTELSFHDAQPKPPELGGGIEGCQDKEGTGSNSHKAEGLIVRRGHGNGPEIPHCNKRS</sequence>
<proteinExistence type="predicted"/>
<dbReference type="EMBL" id="HACG01013211">
    <property type="protein sequence ID" value="CEK60076.1"/>
    <property type="molecule type" value="Transcribed_RNA"/>
</dbReference>
<organism evidence="2">
    <name type="scientific">Arion vulgaris</name>
    <dbReference type="NCBI Taxonomy" id="1028688"/>
    <lineage>
        <taxon>Eukaryota</taxon>
        <taxon>Metazoa</taxon>
        <taxon>Spiralia</taxon>
        <taxon>Lophotrochozoa</taxon>
        <taxon>Mollusca</taxon>
        <taxon>Gastropoda</taxon>
        <taxon>Heterobranchia</taxon>
        <taxon>Euthyneura</taxon>
        <taxon>Panpulmonata</taxon>
        <taxon>Eupulmonata</taxon>
        <taxon>Stylommatophora</taxon>
        <taxon>Helicina</taxon>
        <taxon>Arionoidea</taxon>
        <taxon>Arionidae</taxon>
        <taxon>Arion</taxon>
    </lineage>
</organism>
<gene>
    <name evidence="2" type="primary">ORF38346</name>
</gene>